<dbReference type="EMBL" id="BMGT01000004">
    <property type="protein sequence ID" value="GGG88549.1"/>
    <property type="molecule type" value="Genomic_DNA"/>
</dbReference>
<organism evidence="2 3">
    <name type="scientific">Edaphobacter dinghuensis</name>
    <dbReference type="NCBI Taxonomy" id="1560005"/>
    <lineage>
        <taxon>Bacteria</taxon>
        <taxon>Pseudomonadati</taxon>
        <taxon>Acidobacteriota</taxon>
        <taxon>Terriglobia</taxon>
        <taxon>Terriglobales</taxon>
        <taxon>Acidobacteriaceae</taxon>
        <taxon>Edaphobacter</taxon>
    </lineage>
</organism>
<dbReference type="InterPro" id="IPR024447">
    <property type="entry name" value="YXWGXW_rpt"/>
</dbReference>
<keyword evidence="3" id="KW-1185">Reference proteome</keyword>
<dbReference type="RefSeq" id="WP_188555600.1">
    <property type="nucleotide sequence ID" value="NZ_BMGT01000004.1"/>
</dbReference>
<dbReference type="AlphaFoldDB" id="A0A917MAZ0"/>
<reference evidence="2" key="1">
    <citation type="journal article" date="2014" name="Int. J. Syst. Evol. Microbiol.">
        <title>Complete genome sequence of Corynebacterium casei LMG S-19264T (=DSM 44701T), isolated from a smear-ripened cheese.</title>
        <authorList>
            <consortium name="US DOE Joint Genome Institute (JGI-PGF)"/>
            <person name="Walter F."/>
            <person name="Albersmeier A."/>
            <person name="Kalinowski J."/>
            <person name="Ruckert C."/>
        </authorList>
    </citation>
    <scope>NUCLEOTIDE SEQUENCE</scope>
    <source>
        <strain evidence="2">CGMCC 1.12997</strain>
    </source>
</reference>
<protein>
    <recommendedName>
        <fullName evidence="4">YXWGXW repeat-containing protein</fullName>
    </recommendedName>
</protein>
<dbReference type="Proteomes" id="UP000647241">
    <property type="component" value="Unassembled WGS sequence"/>
</dbReference>
<evidence type="ECO:0000313" key="2">
    <source>
        <dbReference type="EMBL" id="GGG88549.1"/>
    </source>
</evidence>
<feature type="signal peptide" evidence="1">
    <location>
        <begin position="1"/>
        <end position="21"/>
    </location>
</feature>
<evidence type="ECO:0008006" key="4">
    <source>
        <dbReference type="Google" id="ProtNLM"/>
    </source>
</evidence>
<comment type="caution">
    <text evidence="2">The sequence shown here is derived from an EMBL/GenBank/DDBJ whole genome shotgun (WGS) entry which is preliminary data.</text>
</comment>
<dbReference type="Pfam" id="PF12779">
    <property type="entry name" value="WXXGXW"/>
    <property type="match status" value="2"/>
</dbReference>
<feature type="chain" id="PRO_5037962153" description="YXWGXW repeat-containing protein" evidence="1">
    <location>
        <begin position="22"/>
        <end position="98"/>
    </location>
</feature>
<gene>
    <name evidence="2" type="ORF">GCM10011585_35790</name>
</gene>
<sequence>MKRFLLPTICGLLLTAGIAPAQIAIRIGPPPPRREVIPPRPYAHRDWVWQPGYNRWDGQRYVWVPGTYAAPPRRGARWVPGHYRHTPRGYFWVEGHWR</sequence>
<accession>A0A917MAZ0</accession>
<keyword evidence="1" id="KW-0732">Signal</keyword>
<name>A0A917MAZ0_9BACT</name>
<reference evidence="2" key="2">
    <citation type="submission" date="2020-09" db="EMBL/GenBank/DDBJ databases">
        <authorList>
            <person name="Sun Q."/>
            <person name="Zhou Y."/>
        </authorList>
    </citation>
    <scope>NUCLEOTIDE SEQUENCE</scope>
    <source>
        <strain evidence="2">CGMCC 1.12997</strain>
    </source>
</reference>
<evidence type="ECO:0000313" key="3">
    <source>
        <dbReference type="Proteomes" id="UP000647241"/>
    </source>
</evidence>
<evidence type="ECO:0000256" key="1">
    <source>
        <dbReference type="SAM" id="SignalP"/>
    </source>
</evidence>
<proteinExistence type="predicted"/>